<dbReference type="InterPro" id="IPR051457">
    <property type="entry name" value="2-oxoacid:Fd_oxidoreductase"/>
</dbReference>
<dbReference type="OrthoDB" id="9803617at2"/>
<dbReference type="Pfam" id="PF20169">
    <property type="entry name" value="DUF6537"/>
    <property type="match status" value="1"/>
</dbReference>
<dbReference type="InterPro" id="IPR002869">
    <property type="entry name" value="Pyrv_flavodox_OxRed_cen"/>
</dbReference>
<keyword evidence="4" id="KW-0560">Oxidoreductase</keyword>
<keyword evidence="9" id="KW-1185">Reference proteome</keyword>
<dbReference type="InterPro" id="IPR009014">
    <property type="entry name" value="Transketo_C/PFOR_II"/>
</dbReference>
<evidence type="ECO:0000259" key="7">
    <source>
        <dbReference type="PROSITE" id="PS51379"/>
    </source>
</evidence>
<organism evidence="8 9">
    <name type="scientific">Hwanghaeella grinnelliae</name>
    <dbReference type="NCBI Taxonomy" id="2500179"/>
    <lineage>
        <taxon>Bacteria</taxon>
        <taxon>Pseudomonadati</taxon>
        <taxon>Pseudomonadota</taxon>
        <taxon>Alphaproteobacteria</taxon>
        <taxon>Rhodospirillales</taxon>
        <taxon>Rhodospirillaceae</taxon>
        <taxon>Hwanghaeella</taxon>
    </lineage>
</organism>
<keyword evidence="6" id="KW-0411">Iron-sulfur</keyword>
<sequence length="1184" mass="130722">MALAHVDLDDKYTLESGRVFITGTQALVRLPIMQRQRDHKAGLNTGCYISGYRGSPLGAYDQQLWKARKFLKNNNIHFQPGLNEDLALTAIWGTQQNEFFGDNTVDGVFSIWYAKGPGVDRSGDVLRHANFAGSSKHGGVLLLAGDDHTCKSSTTAHQTEYAFMDAMIPVLNPAGVQEFLDLGLHGIALSRYSGCYVAFKTIAETVDTSASVYVDPHRVEVELPDETEFKMPEGGLNIQYPKQALEALAQEEHLHRHKLYAAIAYAKKNKLNRPMIESPKKRLGIVTAGKSYLDVRQALDDLGVDEEFAKELGISVFKVAMTWPLEPDSIREFCQGHEEILIVEEKRALIENQLKEQAYNWPNDKRPRIYGKFNEDRELILPSFGELTPAMIARVVAQRLERLPRGNAIEGNERFSNRLAFLDAKDQQLGARKPSVTRLPYFCSGCPHNTSTKVPEGSRAYAGIGCHFMAQWMDRDTLTFTQMGGEGAAWMGQSPFNKTKHIFVNLGDGTYQHSGTLAIRAAVASGVNITYKILYNDAVAMTGGQPHEGVQTVPAVVAQVAAEGARKVVVVSDEPEKYANGIFPHGVTVHHRDDLDTVQKDLREIEGVSVMVYDQTCAAEKRRRRKRGTFPDPQKRVFINDAVCEGCGDCSVQSNCLSVTPQETEFGRKRKIDQSSCNKDYSCVKGFCPSFVTVHGGEVRKGSGVSQPTAAAGVANVPDLFEALPEPKIPTVEEEPYGILLTGVGGTGVVTIGAILGMAAHLEGKGCSILDMAGLAQKGGPVISHIRVAKNPEDIHAVSIAAGGADVMLGCDIVVASGTTALSKVERDTTVAIVNTEKSITGDFTHNPDWIFPTSEMKEMIAESTGPKNAHFFNGSKLATALMGDSIASNMFMLGYAFQKGLIPVSLEALDKAIQLNGVAVKLNEQAFLWGRRAAHDMDAVLRITDQKDSEKKPVTDEDDGFAKSLEDIVEKRIAFLKDYQNEAYARRYKDFVVDVQRRESQVMTDDSLARAVARYYFKLLAYKDEYEVARLYSDGEFMKKLHKQFDGNFTVKFHLAPPLFAERDPETGHLKKKEYGPAMLKAFGLLAKLKGLRGTRLDPFGRTEERKQERQLITDYEETIKTVLDGLNRENHAIAVQIAEIPEHIRGYGHVKEQHIADAKANEQVLLAQFKKPPQEGAKSAAE</sequence>
<feature type="domain" description="4Fe-4S ferredoxin-type" evidence="7">
    <location>
        <begin position="635"/>
        <end position="666"/>
    </location>
</feature>
<dbReference type="EMBL" id="SADE01000001">
    <property type="protein sequence ID" value="RVU37902.1"/>
    <property type="molecule type" value="Genomic_DNA"/>
</dbReference>
<dbReference type="InterPro" id="IPR017896">
    <property type="entry name" value="4Fe4S_Fe-S-bd"/>
</dbReference>
<dbReference type="GO" id="GO:0045333">
    <property type="term" value="P:cellular respiration"/>
    <property type="evidence" value="ECO:0007669"/>
    <property type="project" value="UniProtKB-ARBA"/>
</dbReference>
<dbReference type="PROSITE" id="PS51379">
    <property type="entry name" value="4FE4S_FER_2"/>
    <property type="match status" value="1"/>
</dbReference>
<evidence type="ECO:0000256" key="1">
    <source>
        <dbReference type="ARBA" id="ARBA00022448"/>
    </source>
</evidence>
<dbReference type="InterPro" id="IPR011766">
    <property type="entry name" value="TPP_enzyme_TPP-bd"/>
</dbReference>
<keyword evidence="1" id="KW-0813">Transport</keyword>
<dbReference type="GO" id="GO:0016625">
    <property type="term" value="F:oxidoreductase activity, acting on the aldehyde or oxo group of donors, iron-sulfur protein as acceptor"/>
    <property type="evidence" value="ECO:0007669"/>
    <property type="project" value="UniProtKB-ARBA"/>
</dbReference>
<dbReference type="PANTHER" id="PTHR48084">
    <property type="entry name" value="2-OXOGLUTARATE OXIDOREDUCTASE SUBUNIT KORB-RELATED"/>
    <property type="match status" value="1"/>
</dbReference>
<dbReference type="InterPro" id="IPR029061">
    <property type="entry name" value="THDP-binding"/>
</dbReference>
<dbReference type="Pfam" id="PF01558">
    <property type="entry name" value="POR"/>
    <property type="match status" value="1"/>
</dbReference>
<protein>
    <submittedName>
        <fullName evidence="8">Indolepyruvate ferredoxin oxidoreductase family protein</fullName>
    </submittedName>
</protein>
<name>A0A3S2ZA49_9PROT</name>
<proteinExistence type="predicted"/>
<dbReference type="Gene3D" id="3.40.50.970">
    <property type="match status" value="2"/>
</dbReference>
<dbReference type="SUPFAM" id="SSF52518">
    <property type="entry name" value="Thiamin diphosphate-binding fold (THDP-binding)"/>
    <property type="match status" value="2"/>
</dbReference>
<keyword evidence="2" id="KW-0004">4Fe-4S</keyword>
<dbReference type="InterPro" id="IPR019752">
    <property type="entry name" value="Pyrv/ketoisovalerate_OxRed_cat"/>
</dbReference>
<evidence type="ECO:0000256" key="4">
    <source>
        <dbReference type="ARBA" id="ARBA00023002"/>
    </source>
</evidence>
<keyword evidence="8" id="KW-0670">Pyruvate</keyword>
<dbReference type="SUPFAM" id="SSF53323">
    <property type="entry name" value="Pyruvate-ferredoxin oxidoreductase, PFOR, domain III"/>
    <property type="match status" value="1"/>
</dbReference>
<dbReference type="GO" id="GO:0030976">
    <property type="term" value="F:thiamine pyrophosphate binding"/>
    <property type="evidence" value="ECO:0007669"/>
    <property type="project" value="InterPro"/>
</dbReference>
<comment type="caution">
    <text evidence="8">The sequence shown here is derived from an EMBL/GenBank/DDBJ whole genome shotgun (WGS) entry which is preliminary data.</text>
</comment>
<dbReference type="Proteomes" id="UP000287447">
    <property type="component" value="Unassembled WGS sequence"/>
</dbReference>
<dbReference type="PANTHER" id="PTHR48084:SF3">
    <property type="entry name" value="SUBUNIT OF PYRUVATE:FLAVODOXIN OXIDOREDUCTASE"/>
    <property type="match status" value="1"/>
</dbReference>
<dbReference type="RefSeq" id="WP_127763275.1">
    <property type="nucleotide sequence ID" value="NZ_SADE01000001.1"/>
</dbReference>
<dbReference type="SUPFAM" id="SSF52922">
    <property type="entry name" value="TK C-terminal domain-like"/>
    <property type="match status" value="1"/>
</dbReference>
<accession>A0A3S2ZA49</accession>
<evidence type="ECO:0000256" key="5">
    <source>
        <dbReference type="ARBA" id="ARBA00023004"/>
    </source>
</evidence>
<evidence type="ECO:0000313" key="8">
    <source>
        <dbReference type="EMBL" id="RVU37902.1"/>
    </source>
</evidence>
<evidence type="ECO:0000313" key="9">
    <source>
        <dbReference type="Proteomes" id="UP000287447"/>
    </source>
</evidence>
<evidence type="ECO:0000256" key="3">
    <source>
        <dbReference type="ARBA" id="ARBA00022982"/>
    </source>
</evidence>
<dbReference type="NCBIfam" id="NF009588">
    <property type="entry name" value="PRK13029.1"/>
    <property type="match status" value="1"/>
</dbReference>
<dbReference type="InterPro" id="IPR046667">
    <property type="entry name" value="DUF6537"/>
</dbReference>
<reference evidence="9" key="1">
    <citation type="submission" date="2019-01" db="EMBL/GenBank/DDBJ databases">
        <title>Gri0909 isolated from a small marine red alga.</title>
        <authorList>
            <person name="Kim J."/>
            <person name="Jeong S.E."/>
            <person name="Jeon C.O."/>
        </authorList>
    </citation>
    <scope>NUCLEOTIDE SEQUENCE [LARGE SCALE GENOMIC DNA]</scope>
    <source>
        <strain evidence="9">Gri0909</strain>
    </source>
</reference>
<dbReference type="Gene3D" id="3.40.920.10">
    <property type="entry name" value="Pyruvate-ferredoxin oxidoreductase, PFOR, domain III"/>
    <property type="match status" value="1"/>
</dbReference>
<dbReference type="GO" id="GO:0051539">
    <property type="term" value="F:4 iron, 4 sulfur cluster binding"/>
    <property type="evidence" value="ECO:0007669"/>
    <property type="project" value="UniProtKB-KW"/>
</dbReference>
<dbReference type="CDD" id="cd07034">
    <property type="entry name" value="TPP_PYR_PFOR_IOR-alpha_like"/>
    <property type="match status" value="1"/>
</dbReference>
<dbReference type="GO" id="GO:0044281">
    <property type="term" value="P:small molecule metabolic process"/>
    <property type="evidence" value="ECO:0007669"/>
    <property type="project" value="UniProtKB-ARBA"/>
</dbReference>
<evidence type="ECO:0000256" key="2">
    <source>
        <dbReference type="ARBA" id="ARBA00022485"/>
    </source>
</evidence>
<keyword evidence="3" id="KW-0249">Electron transport</keyword>
<dbReference type="AlphaFoldDB" id="A0A3S2ZA49"/>
<dbReference type="NCBIfam" id="NF009589">
    <property type="entry name" value="PRK13030.1"/>
    <property type="match status" value="1"/>
</dbReference>
<gene>
    <name evidence="8" type="ORF">EOI86_00950</name>
</gene>
<dbReference type="InterPro" id="IPR002880">
    <property type="entry name" value="Pyrv_Fd/Flavodoxin_OxRdtase_N"/>
</dbReference>
<keyword evidence="5" id="KW-0408">Iron</keyword>
<keyword evidence="2" id="KW-0479">Metal-binding</keyword>
<dbReference type="Pfam" id="PF02775">
    <property type="entry name" value="TPP_enzyme_C"/>
    <property type="match status" value="1"/>
</dbReference>
<evidence type="ECO:0000256" key="6">
    <source>
        <dbReference type="ARBA" id="ARBA00023014"/>
    </source>
</evidence>